<dbReference type="EMBL" id="FNVQ01000001">
    <property type="protein sequence ID" value="SEF84193.1"/>
    <property type="molecule type" value="Genomic_DNA"/>
</dbReference>
<dbReference type="Pfam" id="PF02579">
    <property type="entry name" value="Nitro_FeMo-Co"/>
    <property type="match status" value="1"/>
</dbReference>
<evidence type="ECO:0000259" key="2">
    <source>
        <dbReference type="Pfam" id="PF02579"/>
    </source>
</evidence>
<sequence>MSYRVAVASKEGVAVDEHFGHAKHFSIYSVGEAGCSLIEKREVDHYCLGGHGDRSALEKILDTIEDCDAVLVARVGDGPAEKLRKRGVEPVADYPWEEVEPALIAWFSSLVAGEGVA</sequence>
<dbReference type="OrthoDB" id="280278at2"/>
<name>A0A1H5VAE0_9GAMM</name>
<evidence type="ECO:0000313" key="4">
    <source>
        <dbReference type="Proteomes" id="UP000236745"/>
    </source>
</evidence>
<dbReference type="PANTHER" id="PTHR33937">
    <property type="entry name" value="IRON-MOLYBDENUM PROTEIN-RELATED-RELATED"/>
    <property type="match status" value="1"/>
</dbReference>
<feature type="domain" description="Dinitrogenase iron-molybdenum cofactor biosynthesis" evidence="2">
    <location>
        <begin position="13"/>
        <end position="106"/>
    </location>
</feature>
<dbReference type="AlphaFoldDB" id="A0A1H5VAE0"/>
<dbReference type="PANTHER" id="PTHR33937:SF2">
    <property type="entry name" value="DINITROGENASE IRON-MOLYBDENUM COFACTOR BIOSYNTHESIS DOMAIN-CONTAINING PROTEIN"/>
    <property type="match status" value="1"/>
</dbReference>
<keyword evidence="4" id="KW-1185">Reference proteome</keyword>
<proteinExistence type="predicted"/>
<dbReference type="InterPro" id="IPR034165">
    <property type="entry name" value="NifB_C"/>
</dbReference>
<dbReference type="InterPro" id="IPR003731">
    <property type="entry name" value="Di-Nase_FeMo-co_biosynth"/>
</dbReference>
<reference evidence="3 4" key="1">
    <citation type="submission" date="2016-10" db="EMBL/GenBank/DDBJ databases">
        <authorList>
            <person name="de Groot N.N."/>
        </authorList>
    </citation>
    <scope>NUCLEOTIDE SEQUENCE [LARGE SCALE GENOMIC DNA]</scope>
    <source>
        <strain evidence="3 4">DSM 22012</strain>
    </source>
</reference>
<gene>
    <name evidence="3" type="ORF">SAMN05444390_101671</name>
</gene>
<dbReference type="SUPFAM" id="SSF53146">
    <property type="entry name" value="Nitrogenase accessory factor-like"/>
    <property type="match status" value="1"/>
</dbReference>
<dbReference type="Gene3D" id="3.30.420.130">
    <property type="entry name" value="Dinitrogenase iron-molybdenum cofactor biosynthesis domain"/>
    <property type="match status" value="1"/>
</dbReference>
<dbReference type="InterPro" id="IPR036105">
    <property type="entry name" value="DiNase_FeMo-co_biosyn_sf"/>
</dbReference>
<dbReference type="Proteomes" id="UP000236745">
    <property type="component" value="Unassembled WGS sequence"/>
</dbReference>
<keyword evidence="1" id="KW-0535">Nitrogen fixation</keyword>
<dbReference type="CDD" id="cd00852">
    <property type="entry name" value="NifB"/>
    <property type="match status" value="1"/>
</dbReference>
<organism evidence="3 4">
    <name type="scientific">Marinobacterium lutimaris</name>
    <dbReference type="NCBI Taxonomy" id="568106"/>
    <lineage>
        <taxon>Bacteria</taxon>
        <taxon>Pseudomonadati</taxon>
        <taxon>Pseudomonadota</taxon>
        <taxon>Gammaproteobacteria</taxon>
        <taxon>Oceanospirillales</taxon>
        <taxon>Oceanospirillaceae</taxon>
        <taxon>Marinobacterium</taxon>
    </lineage>
</organism>
<evidence type="ECO:0000313" key="3">
    <source>
        <dbReference type="EMBL" id="SEF84193.1"/>
    </source>
</evidence>
<protein>
    <submittedName>
        <fullName evidence="3">Predicted Fe-Mo cluster-binding protein, NifX family</fullName>
    </submittedName>
</protein>
<dbReference type="RefSeq" id="WP_104001639.1">
    <property type="nucleotide sequence ID" value="NZ_FNVQ01000001.1"/>
</dbReference>
<accession>A0A1H5VAE0</accession>
<dbReference type="InterPro" id="IPR051840">
    <property type="entry name" value="NifX/NifY_domain"/>
</dbReference>
<evidence type="ECO:0000256" key="1">
    <source>
        <dbReference type="ARBA" id="ARBA00023231"/>
    </source>
</evidence>